<protein>
    <submittedName>
        <fullName evidence="1">Uncharacterized protein</fullName>
    </submittedName>
</protein>
<dbReference type="InterPro" id="IPR027417">
    <property type="entry name" value="P-loop_NTPase"/>
</dbReference>
<dbReference type="Pfam" id="PF03237">
    <property type="entry name" value="Terminase_6N"/>
    <property type="match status" value="1"/>
</dbReference>
<dbReference type="EMBL" id="LAZR01059037">
    <property type="protein sequence ID" value="KKK68635.1"/>
    <property type="molecule type" value="Genomic_DNA"/>
</dbReference>
<organism evidence="1">
    <name type="scientific">marine sediment metagenome</name>
    <dbReference type="NCBI Taxonomy" id="412755"/>
    <lineage>
        <taxon>unclassified sequences</taxon>
        <taxon>metagenomes</taxon>
        <taxon>ecological metagenomes</taxon>
    </lineage>
</organism>
<evidence type="ECO:0000313" key="1">
    <source>
        <dbReference type="EMBL" id="KKK68635.1"/>
    </source>
</evidence>
<dbReference type="AlphaFoldDB" id="A0A0F8Y4R0"/>
<reference evidence="1" key="1">
    <citation type="journal article" date="2015" name="Nature">
        <title>Complex archaea that bridge the gap between prokaryotes and eukaryotes.</title>
        <authorList>
            <person name="Spang A."/>
            <person name="Saw J.H."/>
            <person name="Jorgensen S.L."/>
            <person name="Zaremba-Niedzwiedzka K."/>
            <person name="Martijn J."/>
            <person name="Lind A.E."/>
            <person name="van Eijk R."/>
            <person name="Schleper C."/>
            <person name="Guy L."/>
            <person name="Ettema T.J."/>
        </authorList>
    </citation>
    <scope>NUCLEOTIDE SEQUENCE</scope>
</reference>
<feature type="non-terminal residue" evidence="1">
    <location>
        <position position="195"/>
    </location>
</feature>
<comment type="caution">
    <text evidence="1">The sequence shown here is derived from an EMBL/GenBank/DDBJ whole genome shotgun (WGS) entry which is preliminary data.</text>
</comment>
<gene>
    <name evidence="1" type="ORF">LCGC14_2942070</name>
</gene>
<sequence>MSIATVDELEQLAQALFDQAAAVRPDLEPHQTPPDVIDEGWLIQAGRGSGKTAAMAEYVTKHVEGDRCIKGDMPHKMALIAPTLGDAVESADRHPICLRTLNPGGKLQTKPGGTIFTFDEGAEIKLFGTNSRRDVDHLRSGGNNCLVWVEELAAWPQLDEGWDQMQLGLRIGPHPHWVGSSTPKSRPKFREIVLD</sequence>
<dbReference type="Gene3D" id="3.40.50.300">
    <property type="entry name" value="P-loop containing nucleotide triphosphate hydrolases"/>
    <property type="match status" value="1"/>
</dbReference>
<proteinExistence type="predicted"/>
<name>A0A0F8Y4R0_9ZZZZ</name>
<accession>A0A0F8Y4R0</accession>